<name>A0ABQ7H1U3_DUNSA</name>
<protein>
    <submittedName>
        <fullName evidence="1">Uncharacterized protein</fullName>
    </submittedName>
</protein>
<dbReference type="EMBL" id="MU069502">
    <property type="protein sequence ID" value="KAF5840812.1"/>
    <property type="molecule type" value="Genomic_DNA"/>
</dbReference>
<organism evidence="1 2">
    <name type="scientific">Dunaliella salina</name>
    <name type="common">Green alga</name>
    <name type="synonym">Protococcus salinus</name>
    <dbReference type="NCBI Taxonomy" id="3046"/>
    <lineage>
        <taxon>Eukaryota</taxon>
        <taxon>Viridiplantae</taxon>
        <taxon>Chlorophyta</taxon>
        <taxon>core chlorophytes</taxon>
        <taxon>Chlorophyceae</taxon>
        <taxon>CS clade</taxon>
        <taxon>Chlamydomonadales</taxon>
        <taxon>Dunaliellaceae</taxon>
        <taxon>Dunaliella</taxon>
    </lineage>
</organism>
<comment type="caution">
    <text evidence="1">The sequence shown here is derived from an EMBL/GenBank/DDBJ whole genome shotgun (WGS) entry which is preliminary data.</text>
</comment>
<dbReference type="Proteomes" id="UP000815325">
    <property type="component" value="Unassembled WGS sequence"/>
</dbReference>
<keyword evidence="2" id="KW-1185">Reference proteome</keyword>
<reference evidence="1" key="1">
    <citation type="submission" date="2017-08" db="EMBL/GenBank/DDBJ databases">
        <authorList>
            <person name="Polle J.E."/>
            <person name="Barry K."/>
            <person name="Cushman J."/>
            <person name="Schmutz J."/>
            <person name="Tran D."/>
            <person name="Hathwaick L.T."/>
            <person name="Yim W.C."/>
            <person name="Jenkins J."/>
            <person name="Mckie-Krisberg Z.M."/>
            <person name="Prochnik S."/>
            <person name="Lindquist E."/>
            <person name="Dockter R.B."/>
            <person name="Adam C."/>
            <person name="Molina H."/>
            <person name="Bunkerborg J."/>
            <person name="Jin E."/>
            <person name="Buchheim M."/>
            <person name="Magnuson J."/>
        </authorList>
    </citation>
    <scope>NUCLEOTIDE SEQUENCE</scope>
    <source>
        <strain evidence="1">CCAP 19/18</strain>
    </source>
</reference>
<gene>
    <name evidence="1" type="ORF">DUNSADRAFT_15354</name>
</gene>
<evidence type="ECO:0000313" key="1">
    <source>
        <dbReference type="EMBL" id="KAF5840812.1"/>
    </source>
</evidence>
<accession>A0ABQ7H1U3</accession>
<evidence type="ECO:0000313" key="2">
    <source>
        <dbReference type="Proteomes" id="UP000815325"/>
    </source>
</evidence>
<sequence length="143" mass="15573">MCTSCGTSTLLTTRVRTRSKWQQHDEDGSSPCCRSVCSKGNRRDGVCVVGAGGAWAQQQASAAHCWERHVTPLACLRCQPPALCKHMDTSSSWLAQDNIGSGSCGGRCRLSKYPEKMHIRLCALQCKTCCVCWNGCRWCAKGG</sequence>
<proteinExistence type="predicted"/>